<dbReference type="AlphaFoldDB" id="X1CAA7"/>
<protein>
    <recommendedName>
        <fullName evidence="2">PKD domain-containing protein</fullName>
    </recommendedName>
</protein>
<evidence type="ECO:0000313" key="1">
    <source>
        <dbReference type="EMBL" id="GAG90182.1"/>
    </source>
</evidence>
<feature type="non-terminal residue" evidence="1">
    <location>
        <position position="1"/>
    </location>
</feature>
<reference evidence="1" key="1">
    <citation type="journal article" date="2014" name="Front. Microbiol.">
        <title>High frequency of phylogenetically diverse reductive dehalogenase-homologous genes in deep subseafloor sedimentary metagenomes.</title>
        <authorList>
            <person name="Kawai M."/>
            <person name="Futagami T."/>
            <person name="Toyoda A."/>
            <person name="Takaki Y."/>
            <person name="Nishi S."/>
            <person name="Hori S."/>
            <person name="Arai W."/>
            <person name="Tsubouchi T."/>
            <person name="Morono Y."/>
            <person name="Uchiyama I."/>
            <person name="Ito T."/>
            <person name="Fujiyama A."/>
            <person name="Inagaki F."/>
            <person name="Takami H."/>
        </authorList>
    </citation>
    <scope>NUCLEOTIDE SEQUENCE</scope>
    <source>
        <strain evidence="1">Expedition CK06-06</strain>
    </source>
</reference>
<sequence length="107" mass="12215">LKFISQASIMEIAHKKIGGLKYAFEAVGARSNNIDGYLINCQWDFNFIEGRFAEREYGLMREQKDGKYFAVLKAEKEFEKAGKYIVACRVQDNLGGEAVRTKEVIIK</sequence>
<proteinExistence type="predicted"/>
<accession>X1CAA7</accession>
<comment type="caution">
    <text evidence="1">The sequence shown here is derived from an EMBL/GenBank/DDBJ whole genome shotgun (WGS) entry which is preliminary data.</text>
</comment>
<organism evidence="1">
    <name type="scientific">marine sediment metagenome</name>
    <dbReference type="NCBI Taxonomy" id="412755"/>
    <lineage>
        <taxon>unclassified sequences</taxon>
        <taxon>metagenomes</taxon>
        <taxon>ecological metagenomes</taxon>
    </lineage>
</organism>
<gene>
    <name evidence="1" type="ORF">S01H4_50016</name>
</gene>
<name>X1CAA7_9ZZZZ</name>
<dbReference type="EMBL" id="BART01028352">
    <property type="protein sequence ID" value="GAG90182.1"/>
    <property type="molecule type" value="Genomic_DNA"/>
</dbReference>
<evidence type="ECO:0008006" key="2">
    <source>
        <dbReference type="Google" id="ProtNLM"/>
    </source>
</evidence>